<evidence type="ECO:0000313" key="1">
    <source>
        <dbReference type="EMBL" id="PQK09817.1"/>
    </source>
</evidence>
<gene>
    <name evidence="1" type="ORF">BB8028_0002g01410</name>
</gene>
<dbReference type="Proteomes" id="UP000237441">
    <property type="component" value="Unassembled WGS sequence"/>
</dbReference>
<name>A0A2S7Y0Y0_BEABA</name>
<accession>A0A2S7Y0Y0</accession>
<comment type="caution">
    <text evidence="1">The sequence shown here is derived from an EMBL/GenBank/DDBJ whole genome shotgun (WGS) entry which is preliminary data.</text>
</comment>
<protein>
    <submittedName>
        <fullName evidence="1">Uncharacterized protein</fullName>
    </submittedName>
</protein>
<sequence length="134" mass="15538">MQVPTPTNRNNLCRFDQKSERLLDIRRPSIREAGLDRHRRNGLLSEERHDGDQGVDAVENSCLYWRCVERSTFSCSQLRLPWSRRHLHGKEGKEDSTQLSTMGNLWSLRAQRGPPQNTPTTSLLSFCSETIQMR</sequence>
<reference evidence="1 2" key="1">
    <citation type="submission" date="2016-07" db="EMBL/GenBank/DDBJ databases">
        <title>Comparative genomics of the entomopathogenic fungus Beauveria bassiana.</title>
        <authorList>
            <person name="Valero Jimenez C.A."/>
            <person name="Zwaan B.J."/>
            <person name="Van Kan J.A."/>
            <person name="Takken W."/>
            <person name="Debets A.J."/>
            <person name="Schoustra S.E."/>
            <person name="Koenraadt C.J."/>
        </authorList>
    </citation>
    <scope>NUCLEOTIDE SEQUENCE [LARGE SCALE GENOMIC DNA]</scope>
    <source>
        <strain evidence="1 2">ARSEF 8028</strain>
    </source>
</reference>
<organism evidence="1 2">
    <name type="scientific">Beauveria bassiana</name>
    <name type="common">White muscardine disease fungus</name>
    <name type="synonym">Tritirachium shiotae</name>
    <dbReference type="NCBI Taxonomy" id="176275"/>
    <lineage>
        <taxon>Eukaryota</taxon>
        <taxon>Fungi</taxon>
        <taxon>Dikarya</taxon>
        <taxon>Ascomycota</taxon>
        <taxon>Pezizomycotina</taxon>
        <taxon>Sordariomycetes</taxon>
        <taxon>Hypocreomycetidae</taxon>
        <taxon>Hypocreales</taxon>
        <taxon>Cordycipitaceae</taxon>
        <taxon>Beauveria</taxon>
    </lineage>
</organism>
<dbReference type="EMBL" id="JRHA01000002">
    <property type="protein sequence ID" value="PQK09817.1"/>
    <property type="molecule type" value="Genomic_DNA"/>
</dbReference>
<proteinExistence type="predicted"/>
<evidence type="ECO:0000313" key="2">
    <source>
        <dbReference type="Proteomes" id="UP000237441"/>
    </source>
</evidence>
<dbReference type="AlphaFoldDB" id="A0A2S7Y0Y0"/>